<dbReference type="GO" id="GO:0016705">
    <property type="term" value="F:oxidoreductase activity, acting on paired donors, with incorporation or reduction of molecular oxygen"/>
    <property type="evidence" value="ECO:0007669"/>
    <property type="project" value="InterPro"/>
</dbReference>
<dbReference type="EMBL" id="LVVM01006229">
    <property type="protein sequence ID" value="OJA08704.1"/>
    <property type="molecule type" value="Genomic_DNA"/>
</dbReference>
<evidence type="ECO:0000256" key="1">
    <source>
        <dbReference type="ARBA" id="ARBA00001971"/>
    </source>
</evidence>
<dbReference type="GO" id="GO:0020037">
    <property type="term" value="F:heme binding"/>
    <property type="evidence" value="ECO:0007669"/>
    <property type="project" value="InterPro"/>
</dbReference>
<dbReference type="SUPFAM" id="SSF48264">
    <property type="entry name" value="Cytochrome P450"/>
    <property type="match status" value="1"/>
</dbReference>
<comment type="similarity">
    <text evidence="2">Belongs to the cytochrome P450 family.</text>
</comment>
<dbReference type="PANTHER" id="PTHR46300">
    <property type="entry name" value="P450, PUTATIVE (EUROFUNG)-RELATED-RELATED"/>
    <property type="match status" value="1"/>
</dbReference>
<evidence type="ECO:0000256" key="5">
    <source>
        <dbReference type="ARBA" id="ARBA00023002"/>
    </source>
</evidence>
<protein>
    <recommendedName>
        <fullName evidence="10">Cytochrome P450</fullName>
    </recommendedName>
</protein>
<keyword evidence="5" id="KW-0560">Oxidoreductase</keyword>
<reference evidence="8 9" key="1">
    <citation type="submission" date="2016-03" db="EMBL/GenBank/DDBJ databases">
        <title>Comparative genomics of the ectomycorrhizal sister species Rhizopogon vinicolor and Rhizopogon vesiculosus (Basidiomycota: Boletales) reveals a divergence of the mating type B locus.</title>
        <authorList>
            <person name="Mujic A.B."/>
            <person name="Kuo A."/>
            <person name="Tritt A."/>
            <person name="Lipzen A."/>
            <person name="Chen C."/>
            <person name="Johnson J."/>
            <person name="Sharma A."/>
            <person name="Barry K."/>
            <person name="Grigoriev I.V."/>
            <person name="Spatafora J.W."/>
        </authorList>
    </citation>
    <scope>NUCLEOTIDE SEQUENCE [LARGE SCALE GENOMIC DNA]</scope>
    <source>
        <strain evidence="8 9">AM-OR11-056</strain>
    </source>
</reference>
<dbReference type="Proteomes" id="UP000183567">
    <property type="component" value="Unassembled WGS sequence"/>
</dbReference>
<evidence type="ECO:0000256" key="6">
    <source>
        <dbReference type="ARBA" id="ARBA00023004"/>
    </source>
</evidence>
<dbReference type="OrthoDB" id="2789670at2759"/>
<organism evidence="8 9">
    <name type="scientific">Rhizopogon vesiculosus</name>
    <dbReference type="NCBI Taxonomy" id="180088"/>
    <lineage>
        <taxon>Eukaryota</taxon>
        <taxon>Fungi</taxon>
        <taxon>Dikarya</taxon>
        <taxon>Basidiomycota</taxon>
        <taxon>Agaricomycotina</taxon>
        <taxon>Agaricomycetes</taxon>
        <taxon>Agaricomycetidae</taxon>
        <taxon>Boletales</taxon>
        <taxon>Suillineae</taxon>
        <taxon>Rhizopogonaceae</taxon>
        <taxon>Rhizopogon</taxon>
    </lineage>
</organism>
<evidence type="ECO:0008006" key="10">
    <source>
        <dbReference type="Google" id="ProtNLM"/>
    </source>
</evidence>
<comment type="caution">
    <text evidence="8">The sequence shown here is derived from an EMBL/GenBank/DDBJ whole genome shotgun (WGS) entry which is preliminary data.</text>
</comment>
<accession>A0A1J8Q5X0</accession>
<evidence type="ECO:0000256" key="2">
    <source>
        <dbReference type="ARBA" id="ARBA00010617"/>
    </source>
</evidence>
<keyword evidence="7" id="KW-0503">Monooxygenase</keyword>
<keyword evidence="6" id="KW-0408">Iron</keyword>
<evidence type="ECO:0000256" key="3">
    <source>
        <dbReference type="ARBA" id="ARBA00022617"/>
    </source>
</evidence>
<gene>
    <name evidence="8" type="ORF">AZE42_10179</name>
</gene>
<evidence type="ECO:0000256" key="4">
    <source>
        <dbReference type="ARBA" id="ARBA00022723"/>
    </source>
</evidence>
<keyword evidence="9" id="KW-1185">Reference proteome</keyword>
<evidence type="ECO:0000313" key="9">
    <source>
        <dbReference type="Proteomes" id="UP000183567"/>
    </source>
</evidence>
<dbReference type="PANTHER" id="PTHR46300:SF7">
    <property type="entry name" value="P450, PUTATIVE (EUROFUNG)-RELATED"/>
    <property type="match status" value="1"/>
</dbReference>
<dbReference type="InterPro" id="IPR050364">
    <property type="entry name" value="Cytochrome_P450_fung"/>
</dbReference>
<dbReference type="InterPro" id="IPR001128">
    <property type="entry name" value="Cyt_P450"/>
</dbReference>
<sequence length="243" mass="27060">GDILYIRNFGQDNIIINSEKIARDLLEHRSQNYSDRPEIPIDKPFGLDYMTVFVGYNSRWRLHRKILQQSFRQHAALGFRPMQEAKAHELLLNLLEDPANYPKHLDAHSGSIIMSAVYSYGAARRDDHMVNTVKMSIDVLKGANLVLLGIFSAFPSLFRLPSWLPGMSPKRLAHLSKKLSADLLNTPFTYTECGLATGSISPCLVADHLLELDESDSDLARQKKAVQESAATACMAGAETSAC</sequence>
<keyword evidence="4" id="KW-0479">Metal-binding</keyword>
<dbReference type="Gene3D" id="1.10.630.10">
    <property type="entry name" value="Cytochrome P450"/>
    <property type="match status" value="1"/>
</dbReference>
<dbReference type="STRING" id="180088.A0A1J8Q5X0"/>
<dbReference type="GO" id="GO:0004497">
    <property type="term" value="F:monooxygenase activity"/>
    <property type="evidence" value="ECO:0007669"/>
    <property type="project" value="UniProtKB-KW"/>
</dbReference>
<dbReference type="InterPro" id="IPR036396">
    <property type="entry name" value="Cyt_P450_sf"/>
</dbReference>
<comment type="cofactor">
    <cofactor evidence="1">
        <name>heme</name>
        <dbReference type="ChEBI" id="CHEBI:30413"/>
    </cofactor>
</comment>
<name>A0A1J8Q5X0_9AGAM</name>
<dbReference type="Pfam" id="PF00067">
    <property type="entry name" value="p450"/>
    <property type="match status" value="1"/>
</dbReference>
<feature type="non-terminal residue" evidence="8">
    <location>
        <position position="1"/>
    </location>
</feature>
<evidence type="ECO:0000256" key="7">
    <source>
        <dbReference type="ARBA" id="ARBA00023033"/>
    </source>
</evidence>
<evidence type="ECO:0000313" key="8">
    <source>
        <dbReference type="EMBL" id="OJA08704.1"/>
    </source>
</evidence>
<keyword evidence="3" id="KW-0349">Heme</keyword>
<dbReference type="AlphaFoldDB" id="A0A1J8Q5X0"/>
<proteinExistence type="inferred from homology"/>
<dbReference type="GO" id="GO:0005506">
    <property type="term" value="F:iron ion binding"/>
    <property type="evidence" value="ECO:0007669"/>
    <property type="project" value="InterPro"/>
</dbReference>